<protein>
    <submittedName>
        <fullName evidence="2">Uncharacterized protein</fullName>
    </submittedName>
</protein>
<organism evidence="2 3">
    <name type="scientific">Agathobacter ruminis</name>
    <dbReference type="NCBI Taxonomy" id="1712665"/>
    <lineage>
        <taxon>Bacteria</taxon>
        <taxon>Bacillati</taxon>
        <taxon>Bacillota</taxon>
        <taxon>Clostridia</taxon>
        <taxon>Lachnospirales</taxon>
        <taxon>Lachnospiraceae</taxon>
        <taxon>Agathobacter</taxon>
    </lineage>
</organism>
<evidence type="ECO:0000313" key="2">
    <source>
        <dbReference type="EMBL" id="PHU38023.1"/>
    </source>
</evidence>
<name>A0A2G3E4M7_9FIRM</name>
<evidence type="ECO:0000256" key="1">
    <source>
        <dbReference type="SAM" id="Phobius"/>
    </source>
</evidence>
<reference evidence="2 3" key="1">
    <citation type="submission" date="2017-10" db="EMBL/GenBank/DDBJ databases">
        <title>Resolving the taxonomy of Roseburia spp., Eubacterium rectale and Agathobacter spp. through phylogenomic analysis.</title>
        <authorList>
            <person name="Sheridan P.O."/>
            <person name="Walker A.W."/>
            <person name="Duncan S.H."/>
            <person name="Scott K.P."/>
            <person name="Toole P.W.O."/>
            <person name="Luis P."/>
            <person name="Flint H.J."/>
        </authorList>
    </citation>
    <scope>NUCLEOTIDE SEQUENCE [LARGE SCALE GENOMIC DNA]</scope>
    <source>
        <strain evidence="2 3">JK623</strain>
    </source>
</reference>
<feature type="transmembrane region" description="Helical" evidence="1">
    <location>
        <begin position="16"/>
        <end position="37"/>
    </location>
</feature>
<keyword evidence="1" id="KW-1133">Transmembrane helix</keyword>
<reference evidence="2 3" key="2">
    <citation type="submission" date="2017-10" db="EMBL/GenBank/DDBJ databases">
        <authorList>
            <person name="Banno H."/>
            <person name="Chua N.-H."/>
        </authorList>
    </citation>
    <scope>NUCLEOTIDE SEQUENCE [LARGE SCALE GENOMIC DNA]</scope>
    <source>
        <strain evidence="2 3">JK623</strain>
    </source>
</reference>
<proteinExistence type="predicted"/>
<gene>
    <name evidence="2" type="ORF">CSX02_04930</name>
</gene>
<sequence length="59" mass="6416">MQMITTVAAATHDTRVIPLLILLLLVGVGIILAGLLVKRTEDEDKKNSTQSEKSPTSKR</sequence>
<dbReference type="AlphaFoldDB" id="A0A2G3E4M7"/>
<keyword evidence="3" id="KW-1185">Reference proteome</keyword>
<dbReference type="RefSeq" id="WP_099385837.1">
    <property type="nucleotide sequence ID" value="NZ_JANSWH010000070.1"/>
</dbReference>
<keyword evidence="1" id="KW-0472">Membrane</keyword>
<dbReference type="Proteomes" id="UP000224563">
    <property type="component" value="Unassembled WGS sequence"/>
</dbReference>
<accession>A0A2G3E4M7</accession>
<dbReference type="EMBL" id="PDYG01000018">
    <property type="protein sequence ID" value="PHU38023.1"/>
    <property type="molecule type" value="Genomic_DNA"/>
</dbReference>
<evidence type="ECO:0000313" key="3">
    <source>
        <dbReference type="Proteomes" id="UP000224563"/>
    </source>
</evidence>
<comment type="caution">
    <text evidence="2">The sequence shown here is derived from an EMBL/GenBank/DDBJ whole genome shotgun (WGS) entry which is preliminary data.</text>
</comment>
<keyword evidence="1" id="KW-0812">Transmembrane</keyword>